<keyword evidence="2" id="KW-0813">Transport</keyword>
<reference evidence="7 8" key="1">
    <citation type="journal article" date="2016" name="Nat. Commun.">
        <title>Thousands of microbial genomes shed light on interconnected biogeochemical processes in an aquifer system.</title>
        <authorList>
            <person name="Anantharaman K."/>
            <person name="Brown C.T."/>
            <person name="Hug L.A."/>
            <person name="Sharon I."/>
            <person name="Castelle C.J."/>
            <person name="Probst A.J."/>
            <person name="Thomas B.C."/>
            <person name="Singh A."/>
            <person name="Wilkins M.J."/>
            <person name="Karaoz U."/>
            <person name="Brodie E.L."/>
            <person name="Williams K.H."/>
            <person name="Hubbard S.S."/>
            <person name="Banfield J.F."/>
        </authorList>
    </citation>
    <scope>NUCLEOTIDE SEQUENCE [LARGE SCALE GENOMIC DNA]</scope>
</reference>
<sequence>MDKAYAKALWNILEGGAKPKGALNTLHESLKARGRLGLLPKIARAFALIAARAEAKNVVVLKVARKSDSRRALNEAGELLKDAGVRPSDVKIDIQENLIGGWRLEGRERLHDASHKAQLMDIYERVSEG</sequence>
<evidence type="ECO:0000313" key="8">
    <source>
        <dbReference type="Proteomes" id="UP000178042"/>
    </source>
</evidence>
<organism evidence="7 8">
    <name type="scientific">Candidatus Kaiserbacteria bacterium RIFCSPHIGHO2_02_FULL_49_16</name>
    <dbReference type="NCBI Taxonomy" id="1798490"/>
    <lineage>
        <taxon>Bacteria</taxon>
        <taxon>Candidatus Kaiseribacteriota</taxon>
    </lineage>
</organism>
<keyword evidence="6" id="KW-0066">ATP synthesis</keyword>
<dbReference type="InterPro" id="IPR000711">
    <property type="entry name" value="ATPase_OSCP/dsu"/>
</dbReference>
<dbReference type="Pfam" id="PF00213">
    <property type="entry name" value="OSCP"/>
    <property type="match status" value="1"/>
</dbReference>
<comment type="caution">
    <text evidence="7">The sequence shown here is derived from an EMBL/GenBank/DDBJ whole genome shotgun (WGS) entry which is preliminary data.</text>
</comment>
<evidence type="ECO:0000256" key="3">
    <source>
        <dbReference type="ARBA" id="ARBA00022781"/>
    </source>
</evidence>
<name>A0A1F6DEF6_9BACT</name>
<dbReference type="AlphaFoldDB" id="A0A1F6DEF6"/>
<keyword evidence="4" id="KW-0406">Ion transport</keyword>
<dbReference type="GO" id="GO:0046933">
    <property type="term" value="F:proton-transporting ATP synthase activity, rotational mechanism"/>
    <property type="evidence" value="ECO:0007669"/>
    <property type="project" value="InterPro"/>
</dbReference>
<evidence type="ECO:0000256" key="4">
    <source>
        <dbReference type="ARBA" id="ARBA00023065"/>
    </source>
</evidence>
<dbReference type="Proteomes" id="UP000178042">
    <property type="component" value="Unassembled WGS sequence"/>
</dbReference>
<comment type="subcellular location">
    <subcellularLocation>
        <location evidence="1">Membrane</location>
    </subcellularLocation>
</comment>
<evidence type="ECO:0000256" key="6">
    <source>
        <dbReference type="ARBA" id="ARBA00023310"/>
    </source>
</evidence>
<evidence type="ECO:0000313" key="7">
    <source>
        <dbReference type="EMBL" id="OGG59697.1"/>
    </source>
</evidence>
<accession>A0A1F6DEF6</accession>
<dbReference type="GO" id="GO:0016020">
    <property type="term" value="C:membrane"/>
    <property type="evidence" value="ECO:0007669"/>
    <property type="project" value="UniProtKB-SubCell"/>
</dbReference>
<dbReference type="EMBL" id="MFLD01000023">
    <property type="protein sequence ID" value="OGG59697.1"/>
    <property type="molecule type" value="Genomic_DNA"/>
</dbReference>
<evidence type="ECO:0000256" key="2">
    <source>
        <dbReference type="ARBA" id="ARBA00022448"/>
    </source>
</evidence>
<gene>
    <name evidence="7" type="ORF">A3C86_01910</name>
</gene>
<proteinExistence type="predicted"/>
<evidence type="ECO:0000256" key="1">
    <source>
        <dbReference type="ARBA" id="ARBA00004370"/>
    </source>
</evidence>
<keyword evidence="3" id="KW-0375">Hydrogen ion transport</keyword>
<protein>
    <submittedName>
        <fullName evidence="7">Uncharacterized protein</fullName>
    </submittedName>
</protein>
<evidence type="ECO:0000256" key="5">
    <source>
        <dbReference type="ARBA" id="ARBA00023136"/>
    </source>
</evidence>
<keyword evidence="5" id="KW-0472">Membrane</keyword>